<protein>
    <submittedName>
        <fullName evidence="1">Uncharacterized protein</fullName>
    </submittedName>
</protein>
<gene>
    <name evidence="1" type="ORF">PSTT_04846</name>
</gene>
<name>A0A2S4VRI8_9BASI</name>
<evidence type="ECO:0000313" key="2">
    <source>
        <dbReference type="Proteomes" id="UP000239156"/>
    </source>
</evidence>
<dbReference type="EMBL" id="PKSL01000034">
    <property type="protein sequence ID" value="POW12078.1"/>
    <property type="molecule type" value="Genomic_DNA"/>
</dbReference>
<accession>A0A2S4VRI8</accession>
<proteinExistence type="predicted"/>
<evidence type="ECO:0000313" key="1">
    <source>
        <dbReference type="EMBL" id="POW12078.1"/>
    </source>
</evidence>
<sequence length="80" mass="9219">MIVSLWQSDQEATISSTLTWLNQRFNVLFDSTKTRGSMNPLQIYLTTLGHMRKSTSGSLTIRMSNCSLKLLQGEFIQEFW</sequence>
<comment type="caution">
    <text evidence="1">The sequence shown here is derived from an EMBL/GenBank/DDBJ whole genome shotgun (WGS) entry which is preliminary data.</text>
</comment>
<keyword evidence="2" id="KW-1185">Reference proteome</keyword>
<dbReference type="VEuPathDB" id="FungiDB:PSTT_04846"/>
<dbReference type="Proteomes" id="UP000239156">
    <property type="component" value="Unassembled WGS sequence"/>
</dbReference>
<reference evidence="1" key="1">
    <citation type="submission" date="2017-12" db="EMBL/GenBank/DDBJ databases">
        <title>Gene loss provides genomic basis for host adaptation in cereal stripe rust fungi.</title>
        <authorList>
            <person name="Xia C."/>
        </authorList>
    </citation>
    <scope>NUCLEOTIDE SEQUENCE [LARGE SCALE GENOMIC DNA]</scope>
    <source>
        <strain evidence="1">93-210</strain>
    </source>
</reference>
<organism evidence="1 2">
    <name type="scientific">Puccinia striiformis</name>
    <dbReference type="NCBI Taxonomy" id="27350"/>
    <lineage>
        <taxon>Eukaryota</taxon>
        <taxon>Fungi</taxon>
        <taxon>Dikarya</taxon>
        <taxon>Basidiomycota</taxon>
        <taxon>Pucciniomycotina</taxon>
        <taxon>Pucciniomycetes</taxon>
        <taxon>Pucciniales</taxon>
        <taxon>Pucciniaceae</taxon>
        <taxon>Puccinia</taxon>
    </lineage>
</organism>
<dbReference type="AlphaFoldDB" id="A0A2S4VRI8"/>